<dbReference type="GO" id="GO:0005886">
    <property type="term" value="C:plasma membrane"/>
    <property type="evidence" value="ECO:0007669"/>
    <property type="project" value="UniProtKB-SubCell"/>
</dbReference>
<dbReference type="InterPro" id="IPR013130">
    <property type="entry name" value="Fe3_Rdtase_TM_dom"/>
</dbReference>
<evidence type="ECO:0000256" key="18">
    <source>
        <dbReference type="SAM" id="SignalP"/>
    </source>
</evidence>
<dbReference type="SUPFAM" id="SSF52343">
    <property type="entry name" value="Ferredoxin reductase-like, C-terminal NADP-linked domain"/>
    <property type="match status" value="1"/>
</dbReference>
<keyword evidence="8" id="KW-0274">FAD</keyword>
<dbReference type="GO" id="GO:0006879">
    <property type="term" value="P:intracellular iron ion homeostasis"/>
    <property type="evidence" value="ECO:0007669"/>
    <property type="project" value="TreeGrafter"/>
</dbReference>
<comment type="caution">
    <text evidence="20">The sequence shown here is derived from an EMBL/GenBank/DDBJ whole genome shotgun (WGS) entry which is preliminary data.</text>
</comment>
<keyword evidence="4" id="KW-0813">Transport</keyword>
<evidence type="ECO:0000256" key="4">
    <source>
        <dbReference type="ARBA" id="ARBA00022448"/>
    </source>
</evidence>
<evidence type="ECO:0000256" key="17">
    <source>
        <dbReference type="SAM" id="Phobius"/>
    </source>
</evidence>
<evidence type="ECO:0000256" key="11">
    <source>
        <dbReference type="ARBA" id="ARBA00023002"/>
    </source>
</evidence>
<dbReference type="AlphaFoldDB" id="A0AAN6D5F9"/>
<comment type="subcellular location">
    <subcellularLocation>
        <location evidence="1">Cell membrane</location>
        <topology evidence="1">Multi-pass membrane protein</topology>
    </subcellularLocation>
</comment>
<feature type="compositionally biased region" description="Low complexity" evidence="16">
    <location>
        <begin position="607"/>
        <end position="617"/>
    </location>
</feature>
<keyword evidence="18" id="KW-0732">Signal</keyword>
<feature type="chain" id="PRO_5042922009" description="ferric-chelate reductase (NADPH)" evidence="18">
    <location>
        <begin position="22"/>
        <end position="707"/>
    </location>
</feature>
<comment type="similarity">
    <text evidence="2">Belongs to the ferric reductase (FRE) family.</text>
</comment>
<dbReference type="SUPFAM" id="SSF63380">
    <property type="entry name" value="Riboflavin synthase domain-like"/>
    <property type="match status" value="1"/>
</dbReference>
<dbReference type="InterPro" id="IPR013112">
    <property type="entry name" value="FAD-bd_8"/>
</dbReference>
<accession>A0AAN6D5F9</accession>
<dbReference type="GO" id="GO:0015677">
    <property type="term" value="P:copper ion import"/>
    <property type="evidence" value="ECO:0007669"/>
    <property type="project" value="TreeGrafter"/>
</dbReference>
<feature type="signal peptide" evidence="18">
    <location>
        <begin position="1"/>
        <end position="21"/>
    </location>
</feature>
<keyword evidence="6" id="KW-0285">Flavoprotein</keyword>
<keyword evidence="9" id="KW-0249">Electron transport</keyword>
<organism evidence="20 21">
    <name type="scientific">Ogataea haglerorum</name>
    <dbReference type="NCBI Taxonomy" id="1937702"/>
    <lineage>
        <taxon>Eukaryota</taxon>
        <taxon>Fungi</taxon>
        <taxon>Dikarya</taxon>
        <taxon>Ascomycota</taxon>
        <taxon>Saccharomycotina</taxon>
        <taxon>Pichiomycetes</taxon>
        <taxon>Pichiales</taxon>
        <taxon>Pichiaceae</taxon>
        <taxon>Ogataea</taxon>
    </lineage>
</organism>
<dbReference type="Pfam" id="PF01794">
    <property type="entry name" value="Ferric_reduct"/>
    <property type="match status" value="1"/>
</dbReference>
<keyword evidence="14" id="KW-0325">Glycoprotein</keyword>
<dbReference type="InterPro" id="IPR039261">
    <property type="entry name" value="FNR_nucleotide-bd"/>
</dbReference>
<sequence length="707" mass="80449">MISNKWLVLAGLAGLAGLAASDKTYSHEGYIVLACQSAVEATATFCKKTSKDSACACSNPAELGSWIACVYDHSGEYNHAADHELMKTCHKYNFTVDSIHAAYENATKYMVNISDVKGFKKKAIINYPITGGNLTKNYVGYYKGNYHRWNNMAVSRYLGIAALSAWALLLVVCAVINWSLILIPSLRRKLVGPATNFWRKHIALPAIFGGRHMENFGLLGLFPDRFETIVLVIFFVYIFLANSILGITYYKGDMVFKTKSAGYSRYIGDRSAILASYLFPLLFGFPGRNNIMQWITRWPYSRFVTFHKALGRILCLEVLVHAIAMTIQSFAIGKWHTRIHASYFRHGIAAAVCCWVAMGAAVYGVRRYWYEFFLIGHIVLVTMFLWTAWLHASSQDYGKYYYACAALWCFDRAVRIARIVLFGVRTARCEILEKEGTIKLSVPYPKSYWKPFPGAHGFVYFLTPKTFWQSHPFTLIESITDKDHIHFYCKIKGGVTKIMGHRVRKHDNKVFNVRVLVEGPYGLKNPYHQFDKAVLIAGGNGIPGPFSYALDLVSRNVKTEVKLYWSVKEYNSLNWFKEELRQFKGTKCRPIIYVSNPNSSIAEVDTDTTSSSGSSVEFSEEKRSEREKTTEHTLTLETLQQAFDFVEFRRGRINVDQLVQEEISETSGSIAFGICAHPNMTDTVRASVIKHLDDKKRIDYFEEMQTW</sequence>
<dbReference type="InterPro" id="IPR051410">
    <property type="entry name" value="Ferric/Cupric_Reductase"/>
</dbReference>
<dbReference type="PANTHER" id="PTHR32361">
    <property type="entry name" value="FERRIC/CUPRIC REDUCTASE TRANSMEMBRANE COMPONENT"/>
    <property type="match status" value="1"/>
</dbReference>
<evidence type="ECO:0000313" key="21">
    <source>
        <dbReference type="Proteomes" id="UP000738402"/>
    </source>
</evidence>
<protein>
    <recommendedName>
        <fullName evidence="3">ferric-chelate reductase (NADPH)</fullName>
        <ecNumber evidence="3">1.16.1.9</ecNumber>
    </recommendedName>
</protein>
<feature type="transmembrane region" description="Helical" evidence="17">
    <location>
        <begin position="309"/>
        <end position="331"/>
    </location>
</feature>
<evidence type="ECO:0000256" key="15">
    <source>
        <dbReference type="ARBA" id="ARBA00048483"/>
    </source>
</evidence>
<keyword evidence="10 17" id="KW-1133">Transmembrane helix</keyword>
<dbReference type="GO" id="GO:0006826">
    <property type="term" value="P:iron ion transport"/>
    <property type="evidence" value="ECO:0007669"/>
    <property type="project" value="TreeGrafter"/>
</dbReference>
<dbReference type="EMBL" id="JAHLUH010000007">
    <property type="protein sequence ID" value="KAG7727017.1"/>
    <property type="molecule type" value="Genomic_DNA"/>
</dbReference>
<gene>
    <name evidence="20" type="ORF">KL933_002726</name>
</gene>
<dbReference type="GO" id="GO:0052851">
    <property type="term" value="F:ferric-chelate reductase (NADPH) activity"/>
    <property type="evidence" value="ECO:0007669"/>
    <property type="project" value="UniProtKB-EC"/>
</dbReference>
<feature type="domain" description="FAD-binding FR-type" evidence="19">
    <location>
        <begin position="406"/>
        <end position="527"/>
    </location>
</feature>
<evidence type="ECO:0000313" key="20">
    <source>
        <dbReference type="EMBL" id="KAG7727017.1"/>
    </source>
</evidence>
<feature type="transmembrane region" description="Helical" evidence="17">
    <location>
        <begin position="157"/>
        <end position="181"/>
    </location>
</feature>
<comment type="catalytic activity">
    <reaction evidence="15">
        <text>2 a Fe(II)-siderophore + NADP(+) + H(+) = 2 a Fe(III)-siderophore + NADPH</text>
        <dbReference type="Rhea" id="RHEA:28795"/>
        <dbReference type="Rhea" id="RHEA-COMP:11342"/>
        <dbReference type="Rhea" id="RHEA-COMP:11344"/>
        <dbReference type="ChEBI" id="CHEBI:15378"/>
        <dbReference type="ChEBI" id="CHEBI:29033"/>
        <dbReference type="ChEBI" id="CHEBI:29034"/>
        <dbReference type="ChEBI" id="CHEBI:57783"/>
        <dbReference type="ChEBI" id="CHEBI:58349"/>
        <dbReference type="EC" id="1.16.1.9"/>
    </reaction>
</comment>
<evidence type="ECO:0000256" key="16">
    <source>
        <dbReference type="SAM" id="MobiDB-lite"/>
    </source>
</evidence>
<evidence type="ECO:0000256" key="2">
    <source>
        <dbReference type="ARBA" id="ARBA00006278"/>
    </source>
</evidence>
<dbReference type="InterPro" id="IPR013121">
    <property type="entry name" value="Fe_red_NAD-bd_6"/>
</dbReference>
<dbReference type="Pfam" id="PF08030">
    <property type="entry name" value="NAD_binding_6"/>
    <property type="match status" value="1"/>
</dbReference>
<dbReference type="CDD" id="cd06186">
    <property type="entry name" value="NOX_Duox_like_FAD_NADP"/>
    <property type="match status" value="1"/>
</dbReference>
<evidence type="ECO:0000256" key="1">
    <source>
        <dbReference type="ARBA" id="ARBA00004651"/>
    </source>
</evidence>
<feature type="transmembrane region" description="Helical" evidence="17">
    <location>
        <begin position="343"/>
        <end position="363"/>
    </location>
</feature>
<evidence type="ECO:0000256" key="13">
    <source>
        <dbReference type="ARBA" id="ARBA00023136"/>
    </source>
</evidence>
<dbReference type="SFLD" id="SFLDS00052">
    <property type="entry name" value="Ferric_Reductase_Domain"/>
    <property type="match status" value="1"/>
</dbReference>
<keyword evidence="12" id="KW-0406">Ion transport</keyword>
<dbReference type="SFLD" id="SFLDG01168">
    <property type="entry name" value="Ferric_reductase_subgroup_(FRE"/>
    <property type="match status" value="1"/>
</dbReference>
<evidence type="ECO:0000256" key="7">
    <source>
        <dbReference type="ARBA" id="ARBA00022692"/>
    </source>
</evidence>
<feature type="compositionally biased region" description="Basic and acidic residues" evidence="16">
    <location>
        <begin position="619"/>
        <end position="630"/>
    </location>
</feature>
<evidence type="ECO:0000259" key="19">
    <source>
        <dbReference type="PROSITE" id="PS51384"/>
    </source>
</evidence>
<keyword evidence="13 17" id="KW-0472">Membrane</keyword>
<dbReference type="InterPro" id="IPR017938">
    <property type="entry name" value="Riboflavin_synthase-like_b-brl"/>
</dbReference>
<dbReference type="PANTHER" id="PTHR32361:SF9">
    <property type="entry name" value="FERRIC REDUCTASE TRANSMEMBRANE COMPONENT 3-RELATED"/>
    <property type="match status" value="1"/>
</dbReference>
<evidence type="ECO:0000256" key="10">
    <source>
        <dbReference type="ARBA" id="ARBA00022989"/>
    </source>
</evidence>
<name>A0AAN6D5F9_9ASCO</name>
<feature type="transmembrane region" description="Helical" evidence="17">
    <location>
        <begin position="228"/>
        <end position="250"/>
    </location>
</feature>
<feature type="region of interest" description="Disordered" evidence="16">
    <location>
        <begin position="602"/>
        <end position="630"/>
    </location>
</feature>
<reference evidence="20" key="1">
    <citation type="journal article" date="2021" name="G3 (Bethesda)">
        <title>Genomic diversity, chromosomal rearrangements, and interspecies hybridization in the ogataea polymorpha species complex.</title>
        <authorList>
            <person name="Hanson S.J."/>
            <person name="Cinneide E.O."/>
            <person name="Salzberg L.I."/>
            <person name="Wolfe K.H."/>
            <person name="McGowan J."/>
            <person name="Fitzpatrick D.A."/>
            <person name="Matlin K."/>
        </authorList>
    </citation>
    <scope>NUCLEOTIDE SEQUENCE</scope>
    <source>
        <strain evidence="20">83-405-1</strain>
    </source>
</reference>
<evidence type="ECO:0000256" key="6">
    <source>
        <dbReference type="ARBA" id="ARBA00022630"/>
    </source>
</evidence>
<evidence type="ECO:0000256" key="12">
    <source>
        <dbReference type="ARBA" id="ARBA00023065"/>
    </source>
</evidence>
<keyword evidence="11" id="KW-0560">Oxidoreductase</keyword>
<feature type="transmembrane region" description="Helical" evidence="17">
    <location>
        <begin position="369"/>
        <end position="390"/>
    </location>
</feature>
<evidence type="ECO:0000256" key="5">
    <source>
        <dbReference type="ARBA" id="ARBA00022475"/>
    </source>
</evidence>
<evidence type="ECO:0000256" key="9">
    <source>
        <dbReference type="ARBA" id="ARBA00022982"/>
    </source>
</evidence>
<dbReference type="InterPro" id="IPR017927">
    <property type="entry name" value="FAD-bd_FR_type"/>
</dbReference>
<keyword evidence="7 17" id="KW-0812">Transmembrane</keyword>
<keyword evidence="5" id="KW-1003">Cell membrane</keyword>
<evidence type="ECO:0000256" key="8">
    <source>
        <dbReference type="ARBA" id="ARBA00022827"/>
    </source>
</evidence>
<evidence type="ECO:0000256" key="14">
    <source>
        <dbReference type="ARBA" id="ARBA00023180"/>
    </source>
</evidence>
<dbReference type="EC" id="1.16.1.9" evidence="3"/>
<dbReference type="Proteomes" id="UP000738402">
    <property type="component" value="Unassembled WGS sequence"/>
</dbReference>
<dbReference type="PROSITE" id="PS51384">
    <property type="entry name" value="FAD_FR"/>
    <property type="match status" value="1"/>
</dbReference>
<dbReference type="Gene3D" id="3.40.50.80">
    <property type="entry name" value="Nucleotide-binding domain of ferredoxin-NADP reductase (FNR) module"/>
    <property type="match status" value="1"/>
</dbReference>
<evidence type="ECO:0000256" key="3">
    <source>
        <dbReference type="ARBA" id="ARBA00012668"/>
    </source>
</evidence>
<proteinExistence type="inferred from homology"/>
<dbReference type="Pfam" id="PF08022">
    <property type="entry name" value="FAD_binding_8"/>
    <property type="match status" value="1"/>
</dbReference>